<dbReference type="RefSeq" id="WP_058498622.1">
    <property type="nucleotide sequence ID" value="NZ_CAAAHW010000007.1"/>
</dbReference>
<feature type="domain" description="HTH IS408-type" evidence="1">
    <location>
        <begin position="4"/>
        <end position="83"/>
    </location>
</feature>
<sequence length="205" mass="23336">MRKIKEVLRLKYSCGLSNVKIGLSCNISRESVRLYLLRASAAGLSWPVPEDLDDEQLEGLLFPTELISARLPQPDCQQIHQELKRKGMTLWLLWEEYKVNHPDGMSYSRFCQLYRDFKDTLSVSMRQTHVAGEKLFVDYAGMTVPWIEPLSGQIHQAQIFVAVLGASNYTYVEATASQSIPDWISFHVRAYGGSLISPLLLDINR</sequence>
<organism evidence="3 5">
    <name type="scientific">Legionella gratiana</name>
    <dbReference type="NCBI Taxonomy" id="45066"/>
    <lineage>
        <taxon>Bacteria</taxon>
        <taxon>Pseudomonadati</taxon>
        <taxon>Pseudomonadota</taxon>
        <taxon>Gammaproteobacteria</taxon>
        <taxon>Legionellales</taxon>
        <taxon>Legionellaceae</taxon>
        <taxon>Legionella</taxon>
    </lineage>
</organism>
<evidence type="ECO:0000259" key="1">
    <source>
        <dbReference type="PROSITE" id="PS50532"/>
    </source>
</evidence>
<accession>A0A378JHA1</accession>
<name>A0A378JHA1_9GAMM</name>
<dbReference type="AlphaFoldDB" id="A0A378JHA1"/>
<dbReference type="Proteomes" id="UP000254476">
    <property type="component" value="Unassembled WGS sequence"/>
</dbReference>
<dbReference type="PANTHER" id="PTHR35004">
    <property type="entry name" value="TRANSPOSASE RV3428C-RELATED"/>
    <property type="match status" value="1"/>
</dbReference>
<gene>
    <name evidence="2" type="ORF">Lgra_1483</name>
    <name evidence="3" type="ORF">NCTC12388_03133</name>
</gene>
<dbReference type="EMBL" id="LNYE01000020">
    <property type="protein sequence ID" value="KTD12025.1"/>
    <property type="molecule type" value="Genomic_DNA"/>
</dbReference>
<evidence type="ECO:0000313" key="5">
    <source>
        <dbReference type="Proteomes" id="UP000254476"/>
    </source>
</evidence>
<reference evidence="3 5" key="2">
    <citation type="submission" date="2018-06" db="EMBL/GenBank/DDBJ databases">
        <authorList>
            <consortium name="Pathogen Informatics"/>
            <person name="Doyle S."/>
        </authorList>
    </citation>
    <scope>NUCLEOTIDE SEQUENCE [LARGE SCALE GENOMIC DNA]</scope>
    <source>
        <strain evidence="3 5">NCTC12388</strain>
    </source>
</reference>
<reference evidence="2 4" key="1">
    <citation type="submission" date="2015-11" db="EMBL/GenBank/DDBJ databases">
        <title>Genomic analysis of 38 Legionella species identifies large and diverse effector repertoires.</title>
        <authorList>
            <person name="Burstein D."/>
            <person name="Amaro F."/>
            <person name="Zusman T."/>
            <person name="Lifshitz Z."/>
            <person name="Cohen O."/>
            <person name="Gilbert J.A."/>
            <person name="Pupko T."/>
            <person name="Shuman H.A."/>
            <person name="Segal G."/>
        </authorList>
    </citation>
    <scope>NUCLEOTIDE SEQUENCE [LARGE SCALE GENOMIC DNA]</scope>
    <source>
        <strain evidence="2 4">Lyon 8420412</strain>
    </source>
</reference>
<dbReference type="STRING" id="45066.Lgra_1483"/>
<dbReference type="InterPro" id="IPR017895">
    <property type="entry name" value="HTH_IS408/IS1162_type"/>
</dbReference>
<dbReference type="OrthoDB" id="2065409at2"/>
<evidence type="ECO:0000313" key="4">
    <source>
        <dbReference type="Proteomes" id="UP000054691"/>
    </source>
</evidence>
<evidence type="ECO:0000313" key="2">
    <source>
        <dbReference type="EMBL" id="KTD12025.1"/>
    </source>
</evidence>
<dbReference type="Proteomes" id="UP000054691">
    <property type="component" value="Unassembled WGS sequence"/>
</dbReference>
<evidence type="ECO:0000313" key="3">
    <source>
        <dbReference type="EMBL" id="STX46371.1"/>
    </source>
</evidence>
<dbReference type="PROSITE" id="PS50532">
    <property type="entry name" value="HTH_IS408"/>
    <property type="match status" value="1"/>
</dbReference>
<keyword evidence="4" id="KW-1185">Reference proteome</keyword>
<dbReference type="EMBL" id="UGOB01000001">
    <property type="protein sequence ID" value="STX46371.1"/>
    <property type="molecule type" value="Genomic_DNA"/>
</dbReference>
<protein>
    <submittedName>
        <fullName evidence="3">Integrase catalytic subunit</fullName>
    </submittedName>
</protein>
<dbReference type="PANTHER" id="PTHR35004:SF8">
    <property type="entry name" value="TRANSPOSASE RV3428C-RELATED"/>
    <property type="match status" value="1"/>
</dbReference>
<proteinExistence type="predicted"/>